<dbReference type="GO" id="GO:0003677">
    <property type="term" value="F:DNA binding"/>
    <property type="evidence" value="ECO:0007669"/>
    <property type="project" value="UniProtKB-KW"/>
</dbReference>
<dbReference type="InterPro" id="IPR036390">
    <property type="entry name" value="WH_DNA-bd_sf"/>
</dbReference>
<dbReference type="PROSITE" id="PS50987">
    <property type="entry name" value="HTH_ARSR_2"/>
    <property type="match status" value="1"/>
</dbReference>
<proteinExistence type="predicted"/>
<dbReference type="PANTHER" id="PTHR43132:SF6">
    <property type="entry name" value="HTH-TYPE TRANSCRIPTIONAL REPRESSOR CZRA"/>
    <property type="match status" value="1"/>
</dbReference>
<feature type="domain" description="HTH arsR-type" evidence="4">
    <location>
        <begin position="1"/>
        <end position="95"/>
    </location>
</feature>
<dbReference type="Pfam" id="PF12802">
    <property type="entry name" value="MarR_2"/>
    <property type="match status" value="1"/>
</dbReference>
<organism evidence="5 6">
    <name type="scientific">Dietzia natronolimnaea</name>
    <dbReference type="NCBI Taxonomy" id="161920"/>
    <lineage>
        <taxon>Bacteria</taxon>
        <taxon>Bacillati</taxon>
        <taxon>Actinomycetota</taxon>
        <taxon>Actinomycetes</taxon>
        <taxon>Mycobacteriales</taxon>
        <taxon>Dietziaceae</taxon>
        <taxon>Dietzia</taxon>
    </lineage>
</organism>
<dbReference type="CDD" id="cd00090">
    <property type="entry name" value="HTH_ARSR"/>
    <property type="match status" value="1"/>
</dbReference>
<dbReference type="NCBIfam" id="NF033788">
    <property type="entry name" value="HTH_metalloreg"/>
    <property type="match status" value="1"/>
</dbReference>
<dbReference type="OrthoDB" id="9810923at2"/>
<gene>
    <name evidence="5" type="ORF">CEY15_09440</name>
</gene>
<dbReference type="InterPro" id="IPR011991">
    <property type="entry name" value="ArsR-like_HTH"/>
</dbReference>
<dbReference type="AlphaFoldDB" id="A0A2A2WQ12"/>
<evidence type="ECO:0000256" key="3">
    <source>
        <dbReference type="ARBA" id="ARBA00023163"/>
    </source>
</evidence>
<dbReference type="PANTHER" id="PTHR43132">
    <property type="entry name" value="ARSENICAL RESISTANCE OPERON REPRESSOR ARSR-RELATED"/>
    <property type="match status" value="1"/>
</dbReference>
<keyword evidence="3" id="KW-0804">Transcription</keyword>
<dbReference type="SUPFAM" id="SSF46785">
    <property type="entry name" value="Winged helix' DNA-binding domain"/>
    <property type="match status" value="1"/>
</dbReference>
<protein>
    <submittedName>
        <fullName evidence="5">Transcriptional regulator</fullName>
    </submittedName>
</protein>
<evidence type="ECO:0000313" key="5">
    <source>
        <dbReference type="EMBL" id="PAY23261.1"/>
    </source>
</evidence>
<dbReference type="SMART" id="SM00418">
    <property type="entry name" value="HTH_ARSR"/>
    <property type="match status" value="1"/>
</dbReference>
<dbReference type="InterPro" id="IPR000835">
    <property type="entry name" value="HTH_MarR-typ"/>
</dbReference>
<keyword evidence="6" id="KW-1185">Reference proteome</keyword>
<sequence>MELGDWAERFELLGDPTRLGLLAHMHQAGPGVATVSDLAAATGITRNAASQALRILRDRGWVTAVRDPEDGRVVRYSLADDTVHRILHLMGARHH</sequence>
<evidence type="ECO:0000256" key="2">
    <source>
        <dbReference type="ARBA" id="ARBA00023125"/>
    </source>
</evidence>
<evidence type="ECO:0000256" key="1">
    <source>
        <dbReference type="ARBA" id="ARBA00023015"/>
    </source>
</evidence>
<accession>A0A2A2WQ12</accession>
<name>A0A2A2WQ12_9ACTN</name>
<dbReference type="InterPro" id="IPR036388">
    <property type="entry name" value="WH-like_DNA-bd_sf"/>
</dbReference>
<evidence type="ECO:0000313" key="6">
    <source>
        <dbReference type="Proteomes" id="UP000218810"/>
    </source>
</evidence>
<dbReference type="Gene3D" id="1.10.10.10">
    <property type="entry name" value="Winged helix-like DNA-binding domain superfamily/Winged helix DNA-binding domain"/>
    <property type="match status" value="1"/>
</dbReference>
<dbReference type="Proteomes" id="UP000218810">
    <property type="component" value="Unassembled WGS sequence"/>
</dbReference>
<comment type="caution">
    <text evidence="5">The sequence shown here is derived from an EMBL/GenBank/DDBJ whole genome shotgun (WGS) entry which is preliminary data.</text>
</comment>
<evidence type="ECO:0000259" key="4">
    <source>
        <dbReference type="PROSITE" id="PS50987"/>
    </source>
</evidence>
<keyword evidence="2" id="KW-0238">DNA-binding</keyword>
<dbReference type="InterPro" id="IPR001845">
    <property type="entry name" value="HTH_ArsR_DNA-bd_dom"/>
</dbReference>
<dbReference type="EMBL" id="NTGA01000016">
    <property type="protein sequence ID" value="PAY23261.1"/>
    <property type="molecule type" value="Genomic_DNA"/>
</dbReference>
<reference evidence="6" key="1">
    <citation type="submission" date="2017-09" db="EMBL/GenBank/DDBJ databases">
        <authorList>
            <person name="Zhang Y."/>
            <person name="Huang X."/>
            <person name="Liu J."/>
            <person name="Lu L."/>
            <person name="Peng K."/>
        </authorList>
    </citation>
    <scope>NUCLEOTIDE SEQUENCE [LARGE SCALE GENOMIC DNA]</scope>
    <source>
        <strain evidence="6">S-XJ-1</strain>
    </source>
</reference>
<dbReference type="GO" id="GO:0003700">
    <property type="term" value="F:DNA-binding transcription factor activity"/>
    <property type="evidence" value="ECO:0007669"/>
    <property type="project" value="InterPro"/>
</dbReference>
<dbReference type="InterPro" id="IPR051011">
    <property type="entry name" value="Metal_resp_trans_reg"/>
</dbReference>
<keyword evidence="1" id="KW-0805">Transcription regulation</keyword>